<sequence length="755" mass="75238">MVATLLASLLIPSGSAAGSASPAPLTAQQWHSAIAQLATPAKGCYTASYPALAWQSTACTTAPAKPFAPAAALAPTGAAAAAGAAASPHLPAVAAAPGAGSGSASGGTPYVVGNGIDYSAGVSGVLNGATGSFPTVSGVTSETGGGVANSYSLQLNSAPFSSPVCAGHPGCQGWEQFIFSNPGSGASSSFIQFWILNYAATCPAGWWTYSVHCYKNGPAVAVPSQPIGNLASLSLSGNVTSALDTVVMSTGGGSVSASTADSTLSLAAAWNAVEFMIGGNGGGSQATFNPGSTLTVRTVTHNGTTNAPTCITQGYTGETNNLNLVGSPAYGVGASPSLQSVQSNVLTTPASCASAQGTGDTHLQTFGGTYYDFQAEGAFTLARSSTMTVQSNQVSGAPLGWPGAAVNSGVATQMGADTVAVCASRGLVVNGSAASLDPGGTISLPSGDRITRSGSQYVVTDPQGDSMSATLNPGYVDVHVGLGSYPQPVVGLLANAPGTTDALRTSTGLVLPIPVDLSTLYGVYGDSWRVPDGQSLVAVCGDKTQNSDPKAAFWADQLPKAVFDKAVALCQKDGVKDATLLEACTLDVGVLGEGGATEFIGEQPPVDVAFSEDTAGETVSVPLPTGVKSRFLRLTFSANSTQSGAQLGEFGAYDPTGRDVALGARATATSEDAGLPAANAVDGVPATYWQSKPGAWPAILTVDLGASSPLSTLGLTLPPGWPPRTQTLAVQSSADGTNWTNLTGPATYTWGAPPK</sequence>
<dbReference type="Proteomes" id="UP000734511">
    <property type="component" value="Unassembled WGS sequence"/>
</dbReference>
<dbReference type="Pfam" id="PF00754">
    <property type="entry name" value="F5_F8_type_C"/>
    <property type="match status" value="1"/>
</dbReference>
<keyword evidence="1" id="KW-0732">Signal</keyword>
<feature type="signal peptide" evidence="1">
    <location>
        <begin position="1"/>
        <end position="17"/>
    </location>
</feature>
<accession>A0ABX0ZU12</accession>
<evidence type="ECO:0000259" key="3">
    <source>
        <dbReference type="PROSITE" id="PS51233"/>
    </source>
</evidence>
<dbReference type="InterPro" id="IPR001846">
    <property type="entry name" value="VWF_type-D"/>
</dbReference>
<feature type="chain" id="PRO_5046010844" description="F5/8 type C domain-containing protein" evidence="1">
    <location>
        <begin position="18"/>
        <end position="755"/>
    </location>
</feature>
<evidence type="ECO:0000313" key="5">
    <source>
        <dbReference type="Proteomes" id="UP000734511"/>
    </source>
</evidence>
<evidence type="ECO:0008006" key="6">
    <source>
        <dbReference type="Google" id="ProtNLM"/>
    </source>
</evidence>
<feature type="domain" description="F5/8 type C" evidence="2">
    <location>
        <begin position="645"/>
        <end position="755"/>
    </location>
</feature>
<organism evidence="4 5">
    <name type="scientific">Actinacidiphila epipremni</name>
    <dbReference type="NCBI Taxonomy" id="2053013"/>
    <lineage>
        <taxon>Bacteria</taxon>
        <taxon>Bacillati</taxon>
        <taxon>Actinomycetota</taxon>
        <taxon>Actinomycetes</taxon>
        <taxon>Kitasatosporales</taxon>
        <taxon>Streptomycetaceae</taxon>
        <taxon>Actinacidiphila</taxon>
    </lineage>
</organism>
<proteinExistence type="predicted"/>
<protein>
    <recommendedName>
        <fullName evidence="6">F5/8 type C domain-containing protein</fullName>
    </recommendedName>
</protein>
<dbReference type="InterPro" id="IPR000421">
    <property type="entry name" value="FA58C"/>
</dbReference>
<dbReference type="InterPro" id="IPR008979">
    <property type="entry name" value="Galactose-bd-like_sf"/>
</dbReference>
<dbReference type="PROSITE" id="PS50022">
    <property type="entry name" value="FA58C_3"/>
    <property type="match status" value="1"/>
</dbReference>
<dbReference type="EMBL" id="JAATEJ010000019">
    <property type="protein sequence ID" value="NJP46107.1"/>
    <property type="molecule type" value="Genomic_DNA"/>
</dbReference>
<evidence type="ECO:0000259" key="2">
    <source>
        <dbReference type="PROSITE" id="PS50022"/>
    </source>
</evidence>
<name>A0ABX0ZU12_9ACTN</name>
<dbReference type="SUPFAM" id="SSF49785">
    <property type="entry name" value="Galactose-binding domain-like"/>
    <property type="match status" value="1"/>
</dbReference>
<dbReference type="Gene3D" id="2.60.120.260">
    <property type="entry name" value="Galactose-binding domain-like"/>
    <property type="match status" value="1"/>
</dbReference>
<dbReference type="PROSITE" id="PS51233">
    <property type="entry name" value="VWFD"/>
    <property type="match status" value="1"/>
</dbReference>
<gene>
    <name evidence="4" type="ORF">HCN08_22255</name>
</gene>
<evidence type="ECO:0000256" key="1">
    <source>
        <dbReference type="SAM" id="SignalP"/>
    </source>
</evidence>
<keyword evidence="5" id="KW-1185">Reference proteome</keyword>
<evidence type="ECO:0000313" key="4">
    <source>
        <dbReference type="EMBL" id="NJP46107.1"/>
    </source>
</evidence>
<comment type="caution">
    <text evidence="4">The sequence shown here is derived from an EMBL/GenBank/DDBJ whole genome shotgun (WGS) entry which is preliminary data.</text>
</comment>
<reference evidence="4 5" key="1">
    <citation type="submission" date="2020-03" db="EMBL/GenBank/DDBJ databases">
        <title>WGS of actinomycetes isolated from Thailand.</title>
        <authorList>
            <person name="Thawai C."/>
        </authorList>
    </citation>
    <scope>NUCLEOTIDE SEQUENCE [LARGE SCALE GENOMIC DNA]</scope>
    <source>
        <strain evidence="4 5">PRB2-1</strain>
    </source>
</reference>
<feature type="domain" description="VWFD" evidence="3">
    <location>
        <begin position="353"/>
        <end position="541"/>
    </location>
</feature>
<dbReference type="RefSeq" id="WP_167984962.1">
    <property type="nucleotide sequence ID" value="NZ_JAATEJ010000019.1"/>
</dbReference>